<accession>Q0FST3</accession>
<dbReference type="Pfam" id="PF20082">
    <property type="entry name" value="DUF6476"/>
    <property type="match status" value="1"/>
</dbReference>
<evidence type="ECO:0000313" key="3">
    <source>
        <dbReference type="Proteomes" id="UP000006230"/>
    </source>
</evidence>
<organism evidence="2 3">
    <name type="scientific">Salipiger bermudensis (strain DSM 26914 / JCM 13377 / KCTC 12554 / HTCC2601)</name>
    <name type="common">Pelagibaca bermudensis</name>
    <dbReference type="NCBI Taxonomy" id="314265"/>
    <lineage>
        <taxon>Bacteria</taxon>
        <taxon>Pseudomonadati</taxon>
        <taxon>Pseudomonadota</taxon>
        <taxon>Alphaproteobacteria</taxon>
        <taxon>Rhodobacterales</taxon>
        <taxon>Roseobacteraceae</taxon>
        <taxon>Salipiger</taxon>
    </lineage>
</organism>
<dbReference type="AlphaFoldDB" id="Q0FST3"/>
<gene>
    <name evidence="2" type="ORF">R2601_05588</name>
</gene>
<dbReference type="Proteomes" id="UP000006230">
    <property type="component" value="Unassembled WGS sequence"/>
</dbReference>
<dbReference type="RefSeq" id="WP_007802899.1">
    <property type="nucleotide sequence ID" value="NZ_DS022277.1"/>
</dbReference>
<dbReference type="STRING" id="314265.R2601_05588"/>
<sequence>MSQTPDPDEQLPEPTNLRFLRLLVTVLTGVMIAGLLAILAMIVIQYRTTRVPLPEIITLPDGTTATAYTQGSDWYAVVTADDEILIFDRASGEIRQRIAVESRP</sequence>
<keyword evidence="3" id="KW-1185">Reference proteome</keyword>
<evidence type="ECO:0000313" key="2">
    <source>
        <dbReference type="EMBL" id="EAU47170.1"/>
    </source>
</evidence>
<dbReference type="EMBL" id="AATQ01000008">
    <property type="protein sequence ID" value="EAU47170.1"/>
    <property type="molecule type" value="Genomic_DNA"/>
</dbReference>
<name>Q0FST3_SALBH</name>
<keyword evidence="1" id="KW-0812">Transmembrane</keyword>
<evidence type="ECO:0000256" key="1">
    <source>
        <dbReference type="SAM" id="Phobius"/>
    </source>
</evidence>
<feature type="transmembrane region" description="Helical" evidence="1">
    <location>
        <begin position="20"/>
        <end position="44"/>
    </location>
</feature>
<dbReference type="HOGENOM" id="CLU_171065_1_0_5"/>
<keyword evidence="1" id="KW-1133">Transmembrane helix</keyword>
<dbReference type="InterPro" id="IPR045519">
    <property type="entry name" value="DUF6476"/>
</dbReference>
<dbReference type="OrthoDB" id="7872651at2"/>
<comment type="caution">
    <text evidence="2">The sequence shown here is derived from an EMBL/GenBank/DDBJ whole genome shotgun (WGS) entry which is preliminary data.</text>
</comment>
<keyword evidence="1" id="KW-0472">Membrane</keyword>
<dbReference type="eggNOG" id="ENOG5032ZZI">
    <property type="taxonomic scope" value="Bacteria"/>
</dbReference>
<protein>
    <submittedName>
        <fullName evidence="2">Uncharacterized protein</fullName>
    </submittedName>
</protein>
<reference evidence="2 3" key="1">
    <citation type="journal article" date="2010" name="J. Bacteriol.">
        <title>Genome sequences of Pelagibaca bermudensis HTCC2601T and Maritimibacter alkaliphilus HTCC2654T, the type strains of two marine Roseobacter genera.</title>
        <authorList>
            <person name="Thrash J.C."/>
            <person name="Cho J.C."/>
            <person name="Ferriera S."/>
            <person name="Johnson J."/>
            <person name="Vergin K.L."/>
            <person name="Giovannoni S.J."/>
        </authorList>
    </citation>
    <scope>NUCLEOTIDE SEQUENCE [LARGE SCALE GENOMIC DNA]</scope>
    <source>
        <strain evidence="3">DSM 26914 / JCM 13377 / KCTC 12554 / HTCC2601</strain>
    </source>
</reference>
<proteinExistence type="predicted"/>